<dbReference type="STRING" id="1590841.A0A2R6QN54"/>
<dbReference type="InParanoid" id="A0A2R6QN54"/>
<dbReference type="Proteomes" id="UP000241394">
    <property type="component" value="Chromosome LG14"/>
</dbReference>
<dbReference type="EMBL" id="NKQK01000014">
    <property type="protein sequence ID" value="PSS11328.1"/>
    <property type="molecule type" value="Genomic_DNA"/>
</dbReference>
<accession>A0A2R6QN54</accession>
<dbReference type="AlphaFoldDB" id="A0A2R6QN54"/>
<reference evidence="2 3" key="1">
    <citation type="submission" date="2017-07" db="EMBL/GenBank/DDBJ databases">
        <title>An improved, manually edited Actinidia chinensis var. chinensis (kiwifruit) genome highlights the challenges associated with draft genomes and gene prediction in plants.</title>
        <authorList>
            <person name="Pilkington S."/>
            <person name="Crowhurst R."/>
            <person name="Hilario E."/>
            <person name="Nardozza S."/>
            <person name="Fraser L."/>
            <person name="Peng Y."/>
            <person name="Gunaseelan K."/>
            <person name="Simpson R."/>
            <person name="Tahir J."/>
            <person name="Deroles S."/>
            <person name="Templeton K."/>
            <person name="Luo Z."/>
            <person name="Davy M."/>
            <person name="Cheng C."/>
            <person name="Mcneilage M."/>
            <person name="Scaglione D."/>
            <person name="Liu Y."/>
            <person name="Zhang Q."/>
            <person name="Datson P."/>
            <person name="De Silva N."/>
            <person name="Gardiner S."/>
            <person name="Bassett H."/>
            <person name="Chagne D."/>
            <person name="Mccallum J."/>
            <person name="Dzierzon H."/>
            <person name="Deng C."/>
            <person name="Wang Y.-Y."/>
            <person name="Barron N."/>
            <person name="Manako K."/>
            <person name="Bowen J."/>
            <person name="Foster T."/>
            <person name="Erridge Z."/>
            <person name="Tiffin H."/>
            <person name="Waite C."/>
            <person name="Davies K."/>
            <person name="Grierson E."/>
            <person name="Laing W."/>
            <person name="Kirk R."/>
            <person name="Chen X."/>
            <person name="Wood M."/>
            <person name="Montefiori M."/>
            <person name="Brummell D."/>
            <person name="Schwinn K."/>
            <person name="Catanach A."/>
            <person name="Fullerton C."/>
            <person name="Li D."/>
            <person name="Meiyalaghan S."/>
            <person name="Nieuwenhuizen N."/>
            <person name="Read N."/>
            <person name="Prakash R."/>
            <person name="Hunter D."/>
            <person name="Zhang H."/>
            <person name="Mckenzie M."/>
            <person name="Knabel M."/>
            <person name="Harris A."/>
            <person name="Allan A."/>
            <person name="Chen A."/>
            <person name="Janssen B."/>
            <person name="Plunkett B."/>
            <person name="Dwamena C."/>
            <person name="Voogd C."/>
            <person name="Leif D."/>
            <person name="Lafferty D."/>
            <person name="Souleyre E."/>
            <person name="Varkonyi-Gasic E."/>
            <person name="Gambi F."/>
            <person name="Hanley J."/>
            <person name="Yao J.-L."/>
            <person name="Cheung J."/>
            <person name="David K."/>
            <person name="Warren B."/>
            <person name="Marsh K."/>
            <person name="Snowden K."/>
            <person name="Lin-Wang K."/>
            <person name="Brian L."/>
            <person name="Martinez-Sanchez M."/>
            <person name="Wang M."/>
            <person name="Ileperuma N."/>
            <person name="Macnee N."/>
            <person name="Campin R."/>
            <person name="Mcatee P."/>
            <person name="Drummond R."/>
            <person name="Espley R."/>
            <person name="Ireland H."/>
            <person name="Wu R."/>
            <person name="Atkinson R."/>
            <person name="Karunairetnam S."/>
            <person name="Bulley S."/>
            <person name="Chunkath S."/>
            <person name="Hanley Z."/>
            <person name="Storey R."/>
            <person name="Thrimawithana A."/>
            <person name="Thomson S."/>
            <person name="David C."/>
            <person name="Testolin R."/>
        </authorList>
    </citation>
    <scope>NUCLEOTIDE SEQUENCE [LARGE SCALE GENOMIC DNA]</scope>
    <source>
        <strain evidence="3">cv. Red5</strain>
        <tissue evidence="2">Young leaf</tissue>
    </source>
</reference>
<dbReference type="OrthoDB" id="1932439at2759"/>
<proteinExistence type="predicted"/>
<evidence type="ECO:0000313" key="3">
    <source>
        <dbReference type="Proteomes" id="UP000241394"/>
    </source>
</evidence>
<comment type="caution">
    <text evidence="2">The sequence shown here is derived from an EMBL/GenBank/DDBJ whole genome shotgun (WGS) entry which is preliminary data.</text>
</comment>
<dbReference type="OMA" id="RHVQADH"/>
<reference evidence="3" key="2">
    <citation type="journal article" date="2018" name="BMC Genomics">
        <title>A manually annotated Actinidia chinensis var. chinensis (kiwifruit) genome highlights the challenges associated with draft genomes and gene prediction in plants.</title>
        <authorList>
            <person name="Pilkington S.M."/>
            <person name="Crowhurst R."/>
            <person name="Hilario E."/>
            <person name="Nardozza S."/>
            <person name="Fraser L."/>
            <person name="Peng Y."/>
            <person name="Gunaseelan K."/>
            <person name="Simpson R."/>
            <person name="Tahir J."/>
            <person name="Deroles S.C."/>
            <person name="Templeton K."/>
            <person name="Luo Z."/>
            <person name="Davy M."/>
            <person name="Cheng C."/>
            <person name="McNeilage M."/>
            <person name="Scaglione D."/>
            <person name="Liu Y."/>
            <person name="Zhang Q."/>
            <person name="Datson P."/>
            <person name="De Silva N."/>
            <person name="Gardiner S.E."/>
            <person name="Bassett H."/>
            <person name="Chagne D."/>
            <person name="McCallum J."/>
            <person name="Dzierzon H."/>
            <person name="Deng C."/>
            <person name="Wang Y.Y."/>
            <person name="Barron L."/>
            <person name="Manako K."/>
            <person name="Bowen J."/>
            <person name="Foster T.M."/>
            <person name="Erridge Z.A."/>
            <person name="Tiffin H."/>
            <person name="Waite C.N."/>
            <person name="Davies K.M."/>
            <person name="Grierson E.P."/>
            <person name="Laing W.A."/>
            <person name="Kirk R."/>
            <person name="Chen X."/>
            <person name="Wood M."/>
            <person name="Montefiori M."/>
            <person name="Brummell D.A."/>
            <person name="Schwinn K.E."/>
            <person name="Catanach A."/>
            <person name="Fullerton C."/>
            <person name="Li D."/>
            <person name="Meiyalaghan S."/>
            <person name="Nieuwenhuizen N."/>
            <person name="Read N."/>
            <person name="Prakash R."/>
            <person name="Hunter D."/>
            <person name="Zhang H."/>
            <person name="McKenzie M."/>
            <person name="Knabel M."/>
            <person name="Harris A."/>
            <person name="Allan A.C."/>
            <person name="Gleave A."/>
            <person name="Chen A."/>
            <person name="Janssen B.J."/>
            <person name="Plunkett B."/>
            <person name="Ampomah-Dwamena C."/>
            <person name="Voogd C."/>
            <person name="Leif D."/>
            <person name="Lafferty D."/>
            <person name="Souleyre E.J.F."/>
            <person name="Varkonyi-Gasic E."/>
            <person name="Gambi F."/>
            <person name="Hanley J."/>
            <person name="Yao J.L."/>
            <person name="Cheung J."/>
            <person name="David K.M."/>
            <person name="Warren B."/>
            <person name="Marsh K."/>
            <person name="Snowden K.C."/>
            <person name="Lin-Wang K."/>
            <person name="Brian L."/>
            <person name="Martinez-Sanchez M."/>
            <person name="Wang M."/>
            <person name="Ileperuma N."/>
            <person name="Macnee N."/>
            <person name="Campin R."/>
            <person name="McAtee P."/>
            <person name="Drummond R.S.M."/>
            <person name="Espley R.V."/>
            <person name="Ireland H.S."/>
            <person name="Wu R."/>
            <person name="Atkinson R.G."/>
            <person name="Karunairetnam S."/>
            <person name="Bulley S."/>
            <person name="Chunkath S."/>
            <person name="Hanley Z."/>
            <person name="Storey R."/>
            <person name="Thrimawithana A.H."/>
            <person name="Thomson S."/>
            <person name="David C."/>
            <person name="Testolin R."/>
            <person name="Huang H."/>
            <person name="Hellens R.P."/>
            <person name="Schaffer R.J."/>
        </authorList>
    </citation>
    <scope>NUCLEOTIDE SEQUENCE [LARGE SCALE GENOMIC DNA]</scope>
    <source>
        <strain evidence="3">cv. Red5</strain>
    </source>
</reference>
<keyword evidence="3" id="KW-1185">Reference proteome</keyword>
<organism evidence="2 3">
    <name type="scientific">Actinidia chinensis var. chinensis</name>
    <name type="common">Chinese soft-hair kiwi</name>
    <dbReference type="NCBI Taxonomy" id="1590841"/>
    <lineage>
        <taxon>Eukaryota</taxon>
        <taxon>Viridiplantae</taxon>
        <taxon>Streptophyta</taxon>
        <taxon>Embryophyta</taxon>
        <taxon>Tracheophyta</taxon>
        <taxon>Spermatophyta</taxon>
        <taxon>Magnoliopsida</taxon>
        <taxon>eudicotyledons</taxon>
        <taxon>Gunneridae</taxon>
        <taxon>Pentapetalae</taxon>
        <taxon>asterids</taxon>
        <taxon>Ericales</taxon>
        <taxon>Actinidiaceae</taxon>
        <taxon>Actinidia</taxon>
    </lineage>
</organism>
<dbReference type="PANTHER" id="PTHR33978">
    <property type="entry name" value="SERINE/THREONINE-KINASE"/>
    <property type="match status" value="1"/>
</dbReference>
<dbReference type="Gramene" id="PSS11328">
    <property type="protein sequence ID" value="PSS11328"/>
    <property type="gene ID" value="CEY00_Acc15602"/>
</dbReference>
<gene>
    <name evidence="2" type="ORF">CEY00_Acc15602</name>
</gene>
<feature type="region of interest" description="Disordered" evidence="1">
    <location>
        <begin position="49"/>
        <end position="76"/>
    </location>
</feature>
<dbReference type="FunCoup" id="A0A2R6QN54">
    <property type="interactions" value="1306"/>
</dbReference>
<evidence type="ECO:0000256" key="1">
    <source>
        <dbReference type="SAM" id="MobiDB-lite"/>
    </source>
</evidence>
<dbReference type="PANTHER" id="PTHR33978:SF4">
    <property type="entry name" value="SERINE_THREONINE-KINASE"/>
    <property type="match status" value="1"/>
</dbReference>
<evidence type="ECO:0000313" key="2">
    <source>
        <dbReference type="EMBL" id="PSS11328.1"/>
    </source>
</evidence>
<name>A0A2R6QN54_ACTCC</name>
<sequence length="160" mass="17843">MEKPQQEKPNQNQKTISRVVWDCGSELYDSFELKSFQHQLDSAITSRTLSMPHLPNHRARPPPPAKPTTTKKPSKFSRSFHKLLKSIFGPKQIAGPWYKAQGEAKDKFYVLYDLSGALSTIPEGPESGLDHSGFSPNLKSMVGRSASDRFRPTSIGISCP</sequence>
<protein>
    <submittedName>
        <fullName evidence="2">Coiled-coil domain-containing protein</fullName>
    </submittedName>
</protein>